<dbReference type="EMBL" id="SZPU01000071">
    <property type="protein sequence ID" value="TKI63211.1"/>
    <property type="molecule type" value="Genomic_DNA"/>
</dbReference>
<keyword evidence="2" id="KW-1185">Reference proteome</keyword>
<keyword evidence="1" id="KW-0540">Nuclease</keyword>
<gene>
    <name evidence="1" type="ORF">FC756_18680</name>
</gene>
<evidence type="ECO:0000313" key="2">
    <source>
        <dbReference type="Proteomes" id="UP000308744"/>
    </source>
</evidence>
<accession>A0A4U2YT08</accession>
<keyword evidence="1" id="KW-0255">Endonuclease</keyword>
<dbReference type="Proteomes" id="UP000308744">
    <property type="component" value="Unassembled WGS sequence"/>
</dbReference>
<dbReference type="RefSeq" id="WP_107897629.1">
    <property type="nucleotide sequence ID" value="NZ_PYWM01000048.1"/>
</dbReference>
<comment type="caution">
    <text evidence="1">The sequence shown here is derived from an EMBL/GenBank/DDBJ whole genome shotgun (WGS) entry which is preliminary data.</text>
</comment>
<dbReference type="AlphaFoldDB" id="A0A4U2YT08"/>
<sequence>MKKIVLSLSLLILLLLVSFTPTFLASSSVLELEHVSHEEDYLEAAIQLQKLYELGYIDEYITEEDLRAEFQDSFSVINDEYTLSEGTYLVAIDTETDEIIDINELIDNKSQINTFSRNSRNAYSDNISKYNSLLVYSVAFKTWIINAGTTTSKINHSAEVTGVYGVGTRPKDYTIIASIQRATSENGSYINADNITKTVTLKQVVTISAYINSTYYWKSDSMAYANYSNVSYRASAKNEGPWLLNKKGMKYPEYTDPKSKKVMTKPASTTWSANSSSSCALTNSDRRAYRTWYDKTYGSLNWNDYEIHHIRPCKWGGNKDYGNLIPLPYSFHRATVSPWWLNY</sequence>
<organism evidence="1 2">
    <name type="scientific">Lysinibacillus mangiferihumi</name>
    <dbReference type="NCBI Taxonomy" id="1130819"/>
    <lineage>
        <taxon>Bacteria</taxon>
        <taxon>Bacillati</taxon>
        <taxon>Bacillota</taxon>
        <taxon>Bacilli</taxon>
        <taxon>Bacillales</taxon>
        <taxon>Bacillaceae</taxon>
        <taxon>Lysinibacillus</taxon>
    </lineage>
</organism>
<evidence type="ECO:0000313" key="1">
    <source>
        <dbReference type="EMBL" id="TKI63211.1"/>
    </source>
</evidence>
<dbReference type="CDD" id="cd00085">
    <property type="entry name" value="HNHc"/>
    <property type="match status" value="1"/>
</dbReference>
<dbReference type="GO" id="GO:0004519">
    <property type="term" value="F:endonuclease activity"/>
    <property type="evidence" value="ECO:0007669"/>
    <property type="project" value="UniProtKB-KW"/>
</dbReference>
<reference evidence="1 2" key="1">
    <citation type="submission" date="2019-04" db="EMBL/GenBank/DDBJ databases">
        <title>Lysinibacillus genome sequencing.</title>
        <authorList>
            <person name="Dunlap C."/>
        </authorList>
    </citation>
    <scope>NUCLEOTIDE SEQUENCE [LARGE SCALE GENOMIC DNA]</scope>
    <source>
        <strain evidence="1 2">CCTCC AB 2010389</strain>
    </source>
</reference>
<dbReference type="InterPro" id="IPR003615">
    <property type="entry name" value="HNH_nuc"/>
</dbReference>
<name>A0A4U2YT08_9BACI</name>
<protein>
    <submittedName>
        <fullName evidence="1">HNH endonuclease</fullName>
    </submittedName>
</protein>
<proteinExistence type="predicted"/>
<keyword evidence="1" id="KW-0378">Hydrolase</keyword>